<feature type="region of interest" description="Disordered" evidence="1">
    <location>
        <begin position="62"/>
        <end position="83"/>
    </location>
</feature>
<proteinExistence type="predicted"/>
<organism evidence="2">
    <name type="scientific">Desulfofervidus auxilii</name>
    <dbReference type="NCBI Taxonomy" id="1621989"/>
    <lineage>
        <taxon>Bacteria</taxon>
        <taxon>Pseudomonadati</taxon>
        <taxon>Thermodesulfobacteriota</taxon>
        <taxon>Candidatus Desulfofervidia</taxon>
        <taxon>Candidatus Desulfofervidales</taxon>
        <taxon>Candidatus Desulfofervidaceae</taxon>
        <taxon>Candidatus Desulfofervidus</taxon>
    </lineage>
</organism>
<reference evidence="2" key="1">
    <citation type="journal article" date="2020" name="mSystems">
        <title>Genome- and Community-Level Interaction Insights into Carbon Utilization and Element Cycling Functions of Hydrothermarchaeota in Hydrothermal Sediment.</title>
        <authorList>
            <person name="Zhou Z."/>
            <person name="Liu Y."/>
            <person name="Xu W."/>
            <person name="Pan J."/>
            <person name="Luo Z.H."/>
            <person name="Li M."/>
        </authorList>
    </citation>
    <scope>NUCLEOTIDE SEQUENCE [LARGE SCALE GENOMIC DNA]</scope>
    <source>
        <strain evidence="2">HyVt-113</strain>
    </source>
</reference>
<evidence type="ECO:0000313" key="2">
    <source>
        <dbReference type="EMBL" id="HDD35308.1"/>
    </source>
</evidence>
<feature type="compositionally biased region" description="Basic residues" evidence="1">
    <location>
        <begin position="63"/>
        <end position="73"/>
    </location>
</feature>
<dbReference type="AlphaFoldDB" id="A0A7V0I9P5"/>
<accession>A0A7V0I9P5</accession>
<dbReference type="Proteomes" id="UP000885706">
    <property type="component" value="Unassembled WGS sequence"/>
</dbReference>
<sequence length="142" mass="15634">MAAIRPIDSIVEKFITVTPGRATQYKQGVENPLRDWEQNALSAEESYKRGVTEAANRGMYGKGVKKAGTKKWQRGASQKGPTRFSEGVMLAKDAYKAGFAPYAEEIARVELPPRGPKGDPGNIQRVAIIAKALRDRKLAEME</sequence>
<evidence type="ECO:0000256" key="1">
    <source>
        <dbReference type="SAM" id="MobiDB-lite"/>
    </source>
</evidence>
<dbReference type="EMBL" id="DQWQ01000036">
    <property type="protein sequence ID" value="HDD35308.1"/>
    <property type="molecule type" value="Genomic_DNA"/>
</dbReference>
<name>A0A7V0I9P5_DESA2</name>
<comment type="caution">
    <text evidence="2">The sequence shown here is derived from an EMBL/GenBank/DDBJ whole genome shotgun (WGS) entry which is preliminary data.</text>
</comment>
<protein>
    <submittedName>
        <fullName evidence="2">Uncharacterized protein</fullName>
    </submittedName>
</protein>
<gene>
    <name evidence="2" type="ORF">ENF30_00755</name>
</gene>